<name>A0A5K7YW06_9BACT</name>
<dbReference type="OrthoDB" id="9804789at2"/>
<reference evidence="9 10" key="1">
    <citation type="submission" date="2019-11" db="EMBL/GenBank/DDBJ databases">
        <title>Comparative genomics of hydrocarbon-degrading Desulfosarcina strains.</title>
        <authorList>
            <person name="Watanabe M."/>
            <person name="Kojima H."/>
            <person name="Fukui M."/>
        </authorList>
    </citation>
    <scope>NUCLEOTIDE SEQUENCE [LARGE SCALE GENOMIC DNA]</scope>
    <source>
        <strain evidence="9 10">PL12</strain>
    </source>
</reference>
<dbReference type="GO" id="GO:0032259">
    <property type="term" value="P:methylation"/>
    <property type="evidence" value="ECO:0007669"/>
    <property type="project" value="UniProtKB-KW"/>
</dbReference>
<dbReference type="RefSeq" id="WP_155319954.1">
    <property type="nucleotide sequence ID" value="NZ_AP021874.1"/>
</dbReference>
<dbReference type="Gene3D" id="3.40.1010.10">
    <property type="entry name" value="Cobalt-precorrin-4 Transmethylase, Domain 1"/>
    <property type="match status" value="1"/>
</dbReference>
<dbReference type="CDD" id="cd11645">
    <property type="entry name" value="Precorrin_2_C20_MT"/>
    <property type="match status" value="1"/>
</dbReference>
<dbReference type="EMBL" id="AP021874">
    <property type="protein sequence ID" value="BBO72229.1"/>
    <property type="molecule type" value="Genomic_DNA"/>
</dbReference>
<accession>A0A5K7YW06</accession>
<protein>
    <submittedName>
        <fullName evidence="9">Precorrin-2 C(20)-methyltransferase</fullName>
    </submittedName>
</protein>
<evidence type="ECO:0000256" key="2">
    <source>
        <dbReference type="ARBA" id="ARBA00005879"/>
    </source>
</evidence>
<evidence type="ECO:0000256" key="4">
    <source>
        <dbReference type="ARBA" id="ARBA00022603"/>
    </source>
</evidence>
<comment type="similarity">
    <text evidence="2 7">Belongs to the precorrin methyltransferase family.</text>
</comment>
<proteinExistence type="inferred from homology"/>
<sequence>MNTIQYGTLYGIGVGPGDPDLIPLKSVRIINRVEVIFAASSTKNEHSQAVTIAAPHIPENSDVRLLPFPMTKNQAEKEACWQAHARTIIAELETGRDVAFLTLGDSLTYATYGYVLKYVLALAPDAPVVTIPGITAYQAAAARVNRPLVEGEESLLVLSGVEGGHRLRQLSETVDNVVFMKAYRNAGDIIDALKEKHMIENSVAVANCCLANEEVIEDVNTLKQRKPGYWTLVLAKKKSTHEAS</sequence>
<dbReference type="InterPro" id="IPR012382">
    <property type="entry name" value="CobI/CbiL"/>
</dbReference>
<feature type="domain" description="Tetrapyrrole methylase" evidence="8">
    <location>
        <begin position="8"/>
        <end position="217"/>
    </location>
</feature>
<dbReference type="SUPFAM" id="SSF53790">
    <property type="entry name" value="Tetrapyrrole methylase"/>
    <property type="match status" value="1"/>
</dbReference>
<dbReference type="UniPathway" id="UPA00148"/>
<dbReference type="AlphaFoldDB" id="A0A5K7YW06"/>
<dbReference type="KEGG" id="dalk:DSCA_61590"/>
<dbReference type="InterPro" id="IPR014777">
    <property type="entry name" value="4pyrrole_Mease_sub1"/>
</dbReference>
<dbReference type="InterPro" id="IPR014776">
    <property type="entry name" value="4pyrrole_Mease_sub2"/>
</dbReference>
<keyword evidence="5 9" id="KW-0808">Transferase</keyword>
<evidence type="ECO:0000313" key="9">
    <source>
        <dbReference type="EMBL" id="BBO72229.1"/>
    </source>
</evidence>
<dbReference type="InterPro" id="IPR035996">
    <property type="entry name" value="4pyrrol_Methylase_sf"/>
</dbReference>
<keyword evidence="3" id="KW-0169">Cobalamin biosynthesis</keyword>
<dbReference type="Gene3D" id="3.30.950.10">
    <property type="entry name" value="Methyltransferase, Cobalt-precorrin-4 Transmethylase, Domain 2"/>
    <property type="match status" value="1"/>
</dbReference>
<keyword evidence="4 9" id="KW-0489">Methyltransferase</keyword>
<dbReference type="GO" id="GO:0009236">
    <property type="term" value="P:cobalamin biosynthetic process"/>
    <property type="evidence" value="ECO:0007669"/>
    <property type="project" value="UniProtKB-UniRule"/>
</dbReference>
<dbReference type="Pfam" id="PF00590">
    <property type="entry name" value="TP_methylase"/>
    <property type="match status" value="1"/>
</dbReference>
<dbReference type="InterPro" id="IPR006364">
    <property type="entry name" value="CobI/CbiL/CobIJ_dom"/>
</dbReference>
<dbReference type="PANTHER" id="PTHR43467:SF2">
    <property type="entry name" value="COBALT-PRECORRIN-2 C(20)-METHYLTRANSFERASE"/>
    <property type="match status" value="1"/>
</dbReference>
<evidence type="ECO:0000256" key="6">
    <source>
        <dbReference type="ARBA" id="ARBA00022691"/>
    </source>
</evidence>
<dbReference type="InterPro" id="IPR000878">
    <property type="entry name" value="4pyrrol_Mease"/>
</dbReference>
<evidence type="ECO:0000256" key="5">
    <source>
        <dbReference type="ARBA" id="ARBA00022679"/>
    </source>
</evidence>
<comment type="pathway">
    <text evidence="1">Cofactor biosynthesis; adenosylcobalamin biosynthesis.</text>
</comment>
<evidence type="ECO:0000259" key="8">
    <source>
        <dbReference type="Pfam" id="PF00590"/>
    </source>
</evidence>
<dbReference type="Proteomes" id="UP000427906">
    <property type="component" value="Chromosome"/>
</dbReference>
<dbReference type="NCBIfam" id="TIGR01467">
    <property type="entry name" value="cobI_cbiL"/>
    <property type="match status" value="1"/>
</dbReference>
<organism evidence="9 10">
    <name type="scientific">Desulfosarcina alkanivorans</name>
    <dbReference type="NCBI Taxonomy" id="571177"/>
    <lineage>
        <taxon>Bacteria</taxon>
        <taxon>Pseudomonadati</taxon>
        <taxon>Thermodesulfobacteriota</taxon>
        <taxon>Desulfobacteria</taxon>
        <taxon>Desulfobacterales</taxon>
        <taxon>Desulfosarcinaceae</taxon>
        <taxon>Desulfosarcina</taxon>
    </lineage>
</organism>
<dbReference type="PANTHER" id="PTHR43467">
    <property type="entry name" value="COBALT-PRECORRIN-2 C(20)-METHYLTRANSFERASE"/>
    <property type="match status" value="1"/>
</dbReference>
<dbReference type="PIRSF" id="PIRSF036427">
    <property type="entry name" value="Precrrn-2_mtase"/>
    <property type="match status" value="1"/>
</dbReference>
<gene>
    <name evidence="9" type="primary">cobI</name>
    <name evidence="9" type="ORF">DSCA_61590</name>
</gene>
<evidence type="ECO:0000256" key="7">
    <source>
        <dbReference type="PIRNR" id="PIRNR036427"/>
    </source>
</evidence>
<evidence type="ECO:0000256" key="3">
    <source>
        <dbReference type="ARBA" id="ARBA00022573"/>
    </source>
</evidence>
<keyword evidence="6" id="KW-0949">S-adenosyl-L-methionine</keyword>
<keyword evidence="10" id="KW-1185">Reference proteome</keyword>
<evidence type="ECO:0000313" key="10">
    <source>
        <dbReference type="Proteomes" id="UP000427906"/>
    </source>
</evidence>
<evidence type="ECO:0000256" key="1">
    <source>
        <dbReference type="ARBA" id="ARBA00004953"/>
    </source>
</evidence>
<dbReference type="GO" id="GO:0030788">
    <property type="term" value="F:precorrin-2 C20-methyltransferase activity"/>
    <property type="evidence" value="ECO:0007669"/>
    <property type="project" value="InterPro"/>
</dbReference>